<accession>A0AAD7MT65</accession>
<dbReference type="AlphaFoldDB" id="A0AAD7MT65"/>
<dbReference type="SUPFAM" id="SSF52540">
    <property type="entry name" value="P-loop containing nucleoside triphosphate hydrolases"/>
    <property type="match status" value="1"/>
</dbReference>
<proteinExistence type="predicted"/>
<evidence type="ECO:0000313" key="3">
    <source>
        <dbReference type="Proteomes" id="UP001215598"/>
    </source>
</evidence>
<dbReference type="InterPro" id="IPR049052">
    <property type="entry name" value="nSTAND1"/>
</dbReference>
<dbReference type="SUPFAM" id="SSF48452">
    <property type="entry name" value="TPR-like"/>
    <property type="match status" value="2"/>
</dbReference>
<evidence type="ECO:0000259" key="1">
    <source>
        <dbReference type="Pfam" id="PF20703"/>
    </source>
</evidence>
<organism evidence="2 3">
    <name type="scientific">Mycena metata</name>
    <dbReference type="NCBI Taxonomy" id="1033252"/>
    <lineage>
        <taxon>Eukaryota</taxon>
        <taxon>Fungi</taxon>
        <taxon>Dikarya</taxon>
        <taxon>Basidiomycota</taxon>
        <taxon>Agaricomycotina</taxon>
        <taxon>Agaricomycetes</taxon>
        <taxon>Agaricomycetidae</taxon>
        <taxon>Agaricales</taxon>
        <taxon>Marasmiineae</taxon>
        <taxon>Mycenaceae</taxon>
        <taxon>Mycena</taxon>
    </lineage>
</organism>
<reference evidence="2" key="1">
    <citation type="submission" date="2023-03" db="EMBL/GenBank/DDBJ databases">
        <title>Massive genome expansion in bonnet fungi (Mycena s.s.) driven by repeated elements and novel gene families across ecological guilds.</title>
        <authorList>
            <consortium name="Lawrence Berkeley National Laboratory"/>
            <person name="Harder C.B."/>
            <person name="Miyauchi S."/>
            <person name="Viragh M."/>
            <person name="Kuo A."/>
            <person name="Thoen E."/>
            <person name="Andreopoulos B."/>
            <person name="Lu D."/>
            <person name="Skrede I."/>
            <person name="Drula E."/>
            <person name="Henrissat B."/>
            <person name="Morin E."/>
            <person name="Kohler A."/>
            <person name="Barry K."/>
            <person name="LaButti K."/>
            <person name="Morin E."/>
            <person name="Salamov A."/>
            <person name="Lipzen A."/>
            <person name="Mereny Z."/>
            <person name="Hegedus B."/>
            <person name="Baldrian P."/>
            <person name="Stursova M."/>
            <person name="Weitz H."/>
            <person name="Taylor A."/>
            <person name="Grigoriev I.V."/>
            <person name="Nagy L.G."/>
            <person name="Martin F."/>
            <person name="Kauserud H."/>
        </authorList>
    </citation>
    <scope>NUCLEOTIDE SEQUENCE</scope>
    <source>
        <strain evidence="2">CBHHK182m</strain>
    </source>
</reference>
<dbReference type="InterPro" id="IPR011990">
    <property type="entry name" value="TPR-like_helical_dom_sf"/>
</dbReference>
<dbReference type="Pfam" id="PF20703">
    <property type="entry name" value="nSTAND1"/>
    <property type="match status" value="1"/>
</dbReference>
<dbReference type="Proteomes" id="UP001215598">
    <property type="component" value="Unassembled WGS sequence"/>
</dbReference>
<dbReference type="CDD" id="cd21037">
    <property type="entry name" value="MLKL_NTD"/>
    <property type="match status" value="1"/>
</dbReference>
<protein>
    <recommendedName>
        <fullName evidence="1">Novel STAND NTPase 1 domain-containing protein</fullName>
    </recommendedName>
</protein>
<dbReference type="PANTHER" id="PTHR47691:SF3">
    <property type="entry name" value="HTH-TYPE TRANSCRIPTIONAL REGULATOR RV0890C-RELATED"/>
    <property type="match status" value="1"/>
</dbReference>
<dbReference type="PANTHER" id="PTHR47691">
    <property type="entry name" value="REGULATOR-RELATED"/>
    <property type="match status" value="1"/>
</dbReference>
<name>A0AAD7MT65_9AGAR</name>
<dbReference type="InterPro" id="IPR027417">
    <property type="entry name" value="P-loop_NTPase"/>
</dbReference>
<dbReference type="Gene3D" id="1.25.40.10">
    <property type="entry name" value="Tetratricopeptide repeat domain"/>
    <property type="match status" value="2"/>
</dbReference>
<feature type="domain" description="Novel STAND NTPase 1" evidence="1">
    <location>
        <begin position="192"/>
        <end position="363"/>
    </location>
</feature>
<dbReference type="InterPro" id="IPR059179">
    <property type="entry name" value="MLKL-like_MCAfunc"/>
</dbReference>
<dbReference type="EMBL" id="JARKIB010000147">
    <property type="protein sequence ID" value="KAJ7732134.1"/>
    <property type="molecule type" value="Genomic_DNA"/>
</dbReference>
<comment type="caution">
    <text evidence="2">The sequence shown here is derived from an EMBL/GenBank/DDBJ whole genome shotgun (WGS) entry which is preliminary data.</text>
</comment>
<gene>
    <name evidence="2" type="ORF">B0H16DRAFT_1468701</name>
</gene>
<dbReference type="Gene3D" id="3.40.50.300">
    <property type="entry name" value="P-loop containing nucleotide triphosphate hydrolases"/>
    <property type="match status" value="1"/>
</dbReference>
<keyword evidence="3" id="KW-1185">Reference proteome</keyword>
<sequence>MPRGLSITEAHLSNISKCLTITVNTLNVLVDTLKISALEAILNTTQSLLELVQTVKQNKDDCAELMEHTHQFLNAIISVYIRTLHQIHTFVEAQQSGSKVKKFFRQGELNTLLKDCKAGLRNGLDFFQFKMTADVMANTTTLHDQAEVRHQEVLNIIEGMTSSDSASSINSIYSGSYTRGFSSTSISMLPAEPKIFHGRDLELAEILKLFSQGTPRIAILGAGGMGKTSLARAALHHQELIAKYQGNQFFITCDTASNKVELAGLIGAHLGMKPGKDLGQAVLRHFSNAPPTLLILDNLETVWEPVKSRKEIEEFLSLLTDITTLALLVTMRGAERPAKVQWTQPFLMPLQPLAQDAARNMFIDIADDGHSMKDVDQVLHLAGNMPLAISLLAHLVDMEGCTQILLRWETEKTALISEGYDKRSNLELSISLSLSSARVTAMPHSQDLLALLSILPDGLSDVELKQSKLPIKDVFGCKTALLRTALAYTDDHNRLKVLVPVREYMNRHFPPTDQMIRPLLTHFHELLELYVSAYGKESGALPTARITSNYTNIHNVLRYGLQLDHSDIIKSIYCTCDFNQFSRRTEHGATLLLEDIPGLLPSLADRRLKTYFIIELFYSFVFRPISHPEMLITQALDDLKHLAEPALETRFHNALAWYYSQHTHGMPKAVEHCQISLLLARANGDYKAQCSTLGVLSRIEWLGGNYTAAQAYAREEQRLAKLSGNLIQEAMGLYHEQYCEQVLGNYAACIHLCTMARTVFGLCGMPHRELHYGLLNCQAEVHQLKSEYAEGHLILNQNLQGALADQSLYAYGLLLVNIADIDVSMGSPADEIQRKIDTSKTIFEQQGRRREGIFAACYQAALNLREGDMSSLLFCKCLRSAWGNFSDVVSYCLERLGDISCWERSQHPSCWTTVFLAHSSKGKQRLEIQKALQFLGDVFLKENDEATAVSLFTVALEGFTKMDVHRSRAECMIRLGDISKKNGDFLKALELWEMARSLFERSSQVKQVHGIDERLGKISEEVKEQHRINLARLTELNAPVGKVEEVEDNLPEDGFERENAGLVATT</sequence>
<evidence type="ECO:0000313" key="2">
    <source>
        <dbReference type="EMBL" id="KAJ7732134.1"/>
    </source>
</evidence>